<feature type="domain" description="Lysozyme inhibitor LprI-like N-terminal" evidence="2">
    <location>
        <begin position="25"/>
        <end position="83"/>
    </location>
</feature>
<sequence length="221" mass="23671">MKHLLSAALLLSAGASCAAAPSFDCAKARSAVEKAICADPALAERDASIARHYQAARKAFDTSAAAALAQDQRYFIGSRDAAFERPFNYDTPKEELADRLKQRDAFLQRFSHAPRPGLEGEWANLIGGVTITRAADGTLHAHANGAQPHNARWLCDVEGPLTLKDGVGTLADSADNEGWTVRFRRQGDALVVEEVSPGGEGGNRPYCGFNGFLEGSYLPVK</sequence>
<organism evidence="3 4">
    <name type="scientific">Bordetella genomosp. 1</name>
    <dbReference type="NCBI Taxonomy" id="1395607"/>
    <lineage>
        <taxon>Bacteria</taxon>
        <taxon>Pseudomonadati</taxon>
        <taxon>Pseudomonadota</taxon>
        <taxon>Betaproteobacteria</taxon>
        <taxon>Burkholderiales</taxon>
        <taxon>Alcaligenaceae</taxon>
        <taxon>Bordetella</taxon>
    </lineage>
</organism>
<accession>A0A261SER2</accession>
<keyword evidence="1" id="KW-0732">Signal</keyword>
<feature type="chain" id="PRO_5012876208" description="Lysozyme inhibitor LprI-like N-terminal domain-containing protein" evidence="1">
    <location>
        <begin position="19"/>
        <end position="221"/>
    </location>
</feature>
<dbReference type="OrthoDB" id="6027915at2"/>
<evidence type="ECO:0000313" key="4">
    <source>
        <dbReference type="Proteomes" id="UP000217005"/>
    </source>
</evidence>
<reference evidence="3 4" key="1">
    <citation type="submission" date="2017-05" db="EMBL/GenBank/DDBJ databases">
        <title>Complete and WGS of Bordetella genogroups.</title>
        <authorList>
            <person name="Spilker T."/>
            <person name="LiPuma J."/>
        </authorList>
    </citation>
    <scope>NUCLEOTIDE SEQUENCE [LARGE SCALE GENOMIC DNA]</scope>
    <source>
        <strain evidence="3 4">AU17610</strain>
    </source>
</reference>
<evidence type="ECO:0000313" key="3">
    <source>
        <dbReference type="EMBL" id="OZI35452.1"/>
    </source>
</evidence>
<evidence type="ECO:0000256" key="1">
    <source>
        <dbReference type="SAM" id="SignalP"/>
    </source>
</evidence>
<dbReference type="RefSeq" id="WP_094826261.1">
    <property type="nucleotide sequence ID" value="NZ_NEVL01000003.1"/>
</dbReference>
<dbReference type="PROSITE" id="PS51257">
    <property type="entry name" value="PROKAR_LIPOPROTEIN"/>
    <property type="match status" value="1"/>
</dbReference>
<dbReference type="GO" id="GO:0005576">
    <property type="term" value="C:extracellular region"/>
    <property type="evidence" value="ECO:0007669"/>
    <property type="project" value="TreeGrafter"/>
</dbReference>
<dbReference type="EMBL" id="NEVL01000003">
    <property type="protein sequence ID" value="OZI35452.1"/>
    <property type="molecule type" value="Genomic_DNA"/>
</dbReference>
<gene>
    <name evidence="3" type="ORF">CEG14_10205</name>
</gene>
<dbReference type="Gene3D" id="1.20.1270.180">
    <property type="match status" value="1"/>
</dbReference>
<name>A0A261SER2_9BORD</name>
<evidence type="ECO:0000259" key="2">
    <source>
        <dbReference type="Pfam" id="PF07007"/>
    </source>
</evidence>
<dbReference type="AlphaFoldDB" id="A0A261SER2"/>
<dbReference type="InterPro" id="IPR052755">
    <property type="entry name" value="Lysozyme_Inhibitor_LprI"/>
</dbReference>
<dbReference type="PANTHER" id="PTHR37549:SF1">
    <property type="entry name" value="LIPOPROTEIN LPRI"/>
    <property type="match status" value="1"/>
</dbReference>
<protein>
    <recommendedName>
        <fullName evidence="2">Lysozyme inhibitor LprI-like N-terminal domain-containing protein</fullName>
    </recommendedName>
</protein>
<dbReference type="Pfam" id="PF07007">
    <property type="entry name" value="LprI"/>
    <property type="match status" value="1"/>
</dbReference>
<dbReference type="Proteomes" id="UP000217005">
    <property type="component" value="Unassembled WGS sequence"/>
</dbReference>
<proteinExistence type="predicted"/>
<feature type="signal peptide" evidence="1">
    <location>
        <begin position="1"/>
        <end position="18"/>
    </location>
</feature>
<dbReference type="InterPro" id="IPR009739">
    <property type="entry name" value="LprI-like_N"/>
</dbReference>
<comment type="caution">
    <text evidence="3">The sequence shown here is derived from an EMBL/GenBank/DDBJ whole genome shotgun (WGS) entry which is preliminary data.</text>
</comment>
<dbReference type="PANTHER" id="PTHR37549">
    <property type="entry name" value="LIPOPROTEIN LPRI"/>
    <property type="match status" value="1"/>
</dbReference>